<dbReference type="AlphaFoldDB" id="A0AAU2A758"/>
<name>A0AAU2A758_9ACTN</name>
<protein>
    <submittedName>
        <fullName evidence="1">Uncharacterized protein</fullName>
    </submittedName>
</protein>
<reference evidence="1" key="1">
    <citation type="submission" date="2022-10" db="EMBL/GenBank/DDBJ databases">
        <title>The complete genomes of actinobacterial strains from the NBC collection.</title>
        <authorList>
            <person name="Joergensen T.S."/>
            <person name="Alvarez Arevalo M."/>
            <person name="Sterndorff E.B."/>
            <person name="Faurdal D."/>
            <person name="Vuksanovic O."/>
            <person name="Mourched A.-S."/>
            <person name="Charusanti P."/>
            <person name="Shaw S."/>
            <person name="Blin K."/>
            <person name="Weber T."/>
        </authorList>
    </citation>
    <scope>NUCLEOTIDE SEQUENCE</scope>
    <source>
        <strain evidence="1">NBC_00093</strain>
    </source>
</reference>
<organism evidence="1">
    <name type="scientific">Streptomyces sp. NBC_00093</name>
    <dbReference type="NCBI Taxonomy" id="2975649"/>
    <lineage>
        <taxon>Bacteria</taxon>
        <taxon>Bacillati</taxon>
        <taxon>Actinomycetota</taxon>
        <taxon>Actinomycetes</taxon>
        <taxon>Kitasatosporales</taxon>
        <taxon>Streptomycetaceae</taxon>
        <taxon>Streptomyces</taxon>
    </lineage>
</organism>
<gene>
    <name evidence="1" type="ORF">OHA22_36000</name>
</gene>
<proteinExistence type="predicted"/>
<evidence type="ECO:0000313" key="1">
    <source>
        <dbReference type="EMBL" id="WTT20547.1"/>
    </source>
</evidence>
<sequence length="116" mass="12292">MGGGGDDPHIHVQSKVVHDDAPVRNMLASTFGLVGDLPSLVATGCGLRVPYAMTSARPDRVTCLACREHARREHLRFADQVEGISRMAGSAISPAEGKLAAERHRVLSEGFSDGEG</sequence>
<dbReference type="EMBL" id="CP108222">
    <property type="protein sequence ID" value="WTT20547.1"/>
    <property type="molecule type" value="Genomic_DNA"/>
</dbReference>
<accession>A0AAU2A758</accession>